<evidence type="ECO:0000256" key="5">
    <source>
        <dbReference type="SAM" id="MobiDB-lite"/>
    </source>
</evidence>
<name>A0A5N6TVG3_ASPAV</name>
<dbReference type="OrthoDB" id="194139at2759"/>
<dbReference type="CDD" id="cd06174">
    <property type="entry name" value="MFS"/>
    <property type="match status" value="1"/>
</dbReference>
<evidence type="ECO:0000256" key="6">
    <source>
        <dbReference type="SAM" id="Phobius"/>
    </source>
</evidence>
<protein>
    <submittedName>
        <fullName evidence="7">Major facilitator superfamily domain-containing protein</fullName>
    </submittedName>
</protein>
<feature type="compositionally biased region" description="Basic and acidic residues" evidence="5">
    <location>
        <begin position="8"/>
        <end position="18"/>
    </location>
</feature>
<feature type="compositionally biased region" description="Basic and acidic residues" evidence="5">
    <location>
        <begin position="283"/>
        <end position="298"/>
    </location>
</feature>
<feature type="transmembrane region" description="Helical" evidence="6">
    <location>
        <begin position="487"/>
        <end position="507"/>
    </location>
</feature>
<dbReference type="SUPFAM" id="SSF103473">
    <property type="entry name" value="MFS general substrate transporter"/>
    <property type="match status" value="1"/>
</dbReference>
<dbReference type="GO" id="GO:0022857">
    <property type="term" value="F:transmembrane transporter activity"/>
    <property type="evidence" value="ECO:0007669"/>
    <property type="project" value="InterPro"/>
</dbReference>
<feature type="transmembrane region" description="Helical" evidence="6">
    <location>
        <begin position="176"/>
        <end position="202"/>
    </location>
</feature>
<feature type="transmembrane region" description="Helical" evidence="6">
    <location>
        <begin position="51"/>
        <end position="69"/>
    </location>
</feature>
<feature type="transmembrane region" description="Helical" evidence="6">
    <location>
        <begin position="419"/>
        <end position="440"/>
    </location>
</feature>
<evidence type="ECO:0000256" key="3">
    <source>
        <dbReference type="ARBA" id="ARBA00022989"/>
    </source>
</evidence>
<dbReference type="GO" id="GO:0016020">
    <property type="term" value="C:membrane"/>
    <property type="evidence" value="ECO:0007669"/>
    <property type="project" value="UniProtKB-SubCell"/>
</dbReference>
<feature type="transmembrane region" description="Helical" evidence="6">
    <location>
        <begin position="214"/>
        <end position="236"/>
    </location>
</feature>
<keyword evidence="4 6" id="KW-0472">Membrane</keyword>
<proteinExistence type="predicted"/>
<dbReference type="PANTHER" id="PTHR23507:SF31">
    <property type="entry name" value="TRANSPORTER, PUTATIVE (AFU_ORTHOLOGUE AFUA_2G14230)-RELATED"/>
    <property type="match status" value="1"/>
</dbReference>
<accession>A0A5N6TVG3</accession>
<dbReference type="Pfam" id="PF07690">
    <property type="entry name" value="MFS_1"/>
    <property type="match status" value="1"/>
</dbReference>
<dbReference type="Gene3D" id="1.20.1250.20">
    <property type="entry name" value="MFS general substrate transporter like domains"/>
    <property type="match status" value="2"/>
</dbReference>
<dbReference type="AlphaFoldDB" id="A0A5N6TVG3"/>
<feature type="compositionally biased region" description="Basic and acidic residues" evidence="5">
    <location>
        <begin position="28"/>
        <end position="40"/>
    </location>
</feature>
<sequence length="522" mass="57494">MPPQLNDHSNDFLDREDAPFLPADADAPTDRKPGHAQDELDSIDKNIRNRLIFTLFAMIMAVEVGIAMANGPLTRICESIACREYYATYDPTQLDSTGQVDEALCKVQEVQTELAAVKGYMEFFDGILSVFLAIPYGLLADRRGRKSTLCLSVPGFVLYCLIVLVVLWFSDIFPLRAVWAAAIAWVVGGGPVVAFAIMWTMMADVTTDEERSSMFFKFGVAGMAADFVTNAVSSALMTLNPWMPLLIGWAVLILGTLLALTLPETMYARRPQPVELTHLPTPDTKRDSTDTPPDPHDNTTLKTYYQTILTPYTFILANKQLLLLLTAFLVYRLSRGSSWFLVQYISVRYDWSIASANLLVSFKPALTIPLFLIILPSISKHLLRTLSSTQKDLRLSRASIVLLTLGTLGIGLSPSIPPLIASLIVQTAGSGFVYTTRSLVATLVEREQTARLFTIIEVLQSVGSVIASLTITPVFQAGLQLGGVWVGLAWMMTSSAFVGVGVSIWLFREPSRKVDVESESEF</sequence>
<feature type="transmembrane region" description="Helical" evidence="6">
    <location>
        <begin position="312"/>
        <end position="331"/>
    </location>
</feature>
<evidence type="ECO:0000256" key="1">
    <source>
        <dbReference type="ARBA" id="ARBA00004141"/>
    </source>
</evidence>
<reference evidence="7 8" key="1">
    <citation type="submission" date="2019-04" db="EMBL/GenBank/DDBJ databases">
        <title>Friends and foes A comparative genomics study of 23 Aspergillus species from section Flavi.</title>
        <authorList>
            <consortium name="DOE Joint Genome Institute"/>
            <person name="Kjaerbolling I."/>
            <person name="Vesth T."/>
            <person name="Frisvad J.C."/>
            <person name="Nybo J.L."/>
            <person name="Theobald S."/>
            <person name="Kildgaard S."/>
            <person name="Isbrandt T."/>
            <person name="Kuo A."/>
            <person name="Sato A."/>
            <person name="Lyhne E.K."/>
            <person name="Kogle M.E."/>
            <person name="Wiebenga A."/>
            <person name="Kun R.S."/>
            <person name="Lubbers R.J."/>
            <person name="Makela M.R."/>
            <person name="Barry K."/>
            <person name="Chovatia M."/>
            <person name="Clum A."/>
            <person name="Daum C."/>
            <person name="Haridas S."/>
            <person name="He G."/>
            <person name="LaButti K."/>
            <person name="Lipzen A."/>
            <person name="Mondo S."/>
            <person name="Riley R."/>
            <person name="Salamov A."/>
            <person name="Simmons B.A."/>
            <person name="Magnuson J.K."/>
            <person name="Henrissat B."/>
            <person name="Mortensen U.H."/>
            <person name="Larsen T.O."/>
            <person name="Devries R.P."/>
            <person name="Grigoriev I.V."/>
            <person name="Machida M."/>
            <person name="Baker S.E."/>
            <person name="Andersen M.R."/>
        </authorList>
    </citation>
    <scope>NUCLEOTIDE SEQUENCE [LARGE SCALE GENOMIC DNA]</scope>
    <source>
        <strain evidence="7 8">IBT 18842</strain>
    </source>
</reference>
<evidence type="ECO:0000313" key="8">
    <source>
        <dbReference type="Proteomes" id="UP000325780"/>
    </source>
</evidence>
<feature type="transmembrane region" description="Helical" evidence="6">
    <location>
        <begin position="395"/>
        <end position="413"/>
    </location>
</feature>
<gene>
    <name evidence="7" type="ORF">BDV25DRAFT_154595</name>
</gene>
<feature type="region of interest" description="Disordered" evidence="5">
    <location>
        <begin position="1"/>
        <end position="40"/>
    </location>
</feature>
<feature type="transmembrane region" description="Helical" evidence="6">
    <location>
        <begin position="242"/>
        <end position="262"/>
    </location>
</feature>
<keyword evidence="2 6" id="KW-0812">Transmembrane</keyword>
<organism evidence="7 8">
    <name type="scientific">Aspergillus avenaceus</name>
    <dbReference type="NCBI Taxonomy" id="36643"/>
    <lineage>
        <taxon>Eukaryota</taxon>
        <taxon>Fungi</taxon>
        <taxon>Dikarya</taxon>
        <taxon>Ascomycota</taxon>
        <taxon>Pezizomycotina</taxon>
        <taxon>Eurotiomycetes</taxon>
        <taxon>Eurotiomycetidae</taxon>
        <taxon>Eurotiales</taxon>
        <taxon>Aspergillaceae</taxon>
        <taxon>Aspergillus</taxon>
        <taxon>Aspergillus subgen. Circumdati</taxon>
    </lineage>
</organism>
<evidence type="ECO:0000256" key="2">
    <source>
        <dbReference type="ARBA" id="ARBA00022692"/>
    </source>
</evidence>
<dbReference type="InterPro" id="IPR036259">
    <property type="entry name" value="MFS_trans_sf"/>
</dbReference>
<comment type="subcellular location">
    <subcellularLocation>
        <location evidence="1">Membrane</location>
        <topology evidence="1">Multi-pass membrane protein</topology>
    </subcellularLocation>
</comment>
<keyword evidence="3 6" id="KW-1133">Transmembrane helix</keyword>
<dbReference type="PANTHER" id="PTHR23507">
    <property type="entry name" value="ZGC:174356"/>
    <property type="match status" value="1"/>
</dbReference>
<feature type="transmembrane region" description="Helical" evidence="6">
    <location>
        <begin position="452"/>
        <end position="475"/>
    </location>
</feature>
<evidence type="ECO:0000256" key="4">
    <source>
        <dbReference type="ARBA" id="ARBA00023136"/>
    </source>
</evidence>
<feature type="transmembrane region" description="Helical" evidence="6">
    <location>
        <begin position="120"/>
        <end position="139"/>
    </location>
</feature>
<feature type="transmembrane region" description="Helical" evidence="6">
    <location>
        <begin position="151"/>
        <end position="170"/>
    </location>
</feature>
<dbReference type="Proteomes" id="UP000325780">
    <property type="component" value="Unassembled WGS sequence"/>
</dbReference>
<evidence type="ECO:0000313" key="7">
    <source>
        <dbReference type="EMBL" id="KAE8150368.1"/>
    </source>
</evidence>
<feature type="region of interest" description="Disordered" evidence="5">
    <location>
        <begin position="275"/>
        <end position="298"/>
    </location>
</feature>
<dbReference type="InterPro" id="IPR011701">
    <property type="entry name" value="MFS"/>
</dbReference>
<dbReference type="EMBL" id="ML742096">
    <property type="protein sequence ID" value="KAE8150368.1"/>
    <property type="molecule type" value="Genomic_DNA"/>
</dbReference>
<keyword evidence="8" id="KW-1185">Reference proteome</keyword>
<feature type="transmembrane region" description="Helical" evidence="6">
    <location>
        <begin position="351"/>
        <end position="375"/>
    </location>
</feature>